<dbReference type="InterPro" id="IPR015330">
    <property type="entry name" value="DNA_primase/pol_bifunc_N"/>
</dbReference>
<proteinExistence type="predicted"/>
<dbReference type="Pfam" id="PF09250">
    <property type="entry name" value="Prim-Pol"/>
    <property type="match status" value="1"/>
</dbReference>
<keyword evidence="3" id="KW-1185">Reference proteome</keyword>
<evidence type="ECO:0000313" key="3">
    <source>
        <dbReference type="Proteomes" id="UP001597168"/>
    </source>
</evidence>
<sequence>MIKKQPAGAPHTVRLRSRRFGSAAKLASFHSDYALAKAMGVNRSTVSRVMHGALQPGPAFIAGALVVLVPMQFDDLFEVVPVTAGSPSAPTPLADDAALRSTSNVSGEMGAALEYAALGWPVLPGAVWRGGRFVDPDDGQPTTGAVLRPVEAATTDPGVIHQWWTAAGGQAPAVLTVTGANLGAVSVHQSLAKDITDHPRFSSKPTPVLALPRAPLAYFLIEPPFPLVLAWRKVRALRSGSPLPLPPTVIGETAASWLVSPEETGHCLLPGGELANIINDLRRGST</sequence>
<name>A0ABW3QTB9_9PSEU</name>
<evidence type="ECO:0000313" key="2">
    <source>
        <dbReference type="EMBL" id="MFD1147875.1"/>
    </source>
</evidence>
<feature type="domain" description="DNA primase/polymerase bifunctional N-terminal" evidence="1">
    <location>
        <begin position="112"/>
        <end position="190"/>
    </location>
</feature>
<accession>A0ABW3QTB9</accession>
<dbReference type="RefSeq" id="WP_380723337.1">
    <property type="nucleotide sequence ID" value="NZ_JBHTLK010000049.1"/>
</dbReference>
<comment type="caution">
    <text evidence="2">The sequence shown here is derived from an EMBL/GenBank/DDBJ whole genome shotgun (WGS) entry which is preliminary data.</text>
</comment>
<protein>
    <submittedName>
        <fullName evidence="2">Bifunctional DNA primase/polymerase</fullName>
    </submittedName>
</protein>
<dbReference type="Proteomes" id="UP001597168">
    <property type="component" value="Unassembled WGS sequence"/>
</dbReference>
<organism evidence="2 3">
    <name type="scientific">Saccharothrix hoggarensis</name>
    <dbReference type="NCBI Taxonomy" id="913853"/>
    <lineage>
        <taxon>Bacteria</taxon>
        <taxon>Bacillati</taxon>
        <taxon>Actinomycetota</taxon>
        <taxon>Actinomycetes</taxon>
        <taxon>Pseudonocardiales</taxon>
        <taxon>Pseudonocardiaceae</taxon>
        <taxon>Saccharothrix</taxon>
    </lineage>
</organism>
<evidence type="ECO:0000259" key="1">
    <source>
        <dbReference type="Pfam" id="PF09250"/>
    </source>
</evidence>
<dbReference type="EMBL" id="JBHTLK010000049">
    <property type="protein sequence ID" value="MFD1147875.1"/>
    <property type="molecule type" value="Genomic_DNA"/>
</dbReference>
<gene>
    <name evidence="2" type="ORF">ACFQ3T_12125</name>
</gene>
<reference evidence="3" key="1">
    <citation type="journal article" date="2019" name="Int. J. Syst. Evol. Microbiol.">
        <title>The Global Catalogue of Microorganisms (GCM) 10K type strain sequencing project: providing services to taxonomists for standard genome sequencing and annotation.</title>
        <authorList>
            <consortium name="The Broad Institute Genomics Platform"/>
            <consortium name="The Broad Institute Genome Sequencing Center for Infectious Disease"/>
            <person name="Wu L."/>
            <person name="Ma J."/>
        </authorList>
    </citation>
    <scope>NUCLEOTIDE SEQUENCE [LARGE SCALE GENOMIC DNA]</scope>
    <source>
        <strain evidence="3">CCUG 60214</strain>
    </source>
</reference>